<keyword evidence="2" id="KW-1185">Reference proteome</keyword>
<name>A0A3P1VD06_9STRE</name>
<evidence type="ECO:0000313" key="1">
    <source>
        <dbReference type="EMBL" id="RRD31658.1"/>
    </source>
</evidence>
<reference evidence="1 2" key="1">
    <citation type="submission" date="2018-11" db="EMBL/GenBank/DDBJ databases">
        <title>Genomes From Bacteria Associated with the Canine Oral Cavity: a Test Case for Automated Genome-Based Taxonomic Assignment.</title>
        <authorList>
            <person name="Coil D.A."/>
            <person name="Jospin G."/>
            <person name="Darling A.E."/>
            <person name="Wallis C."/>
            <person name="Davis I.J."/>
            <person name="Harris S."/>
            <person name="Eisen J.A."/>
            <person name="Holcombe L.J."/>
            <person name="O'Flynn C."/>
        </authorList>
    </citation>
    <scope>NUCLEOTIDE SEQUENCE [LARGE SCALE GENOMIC DNA]</scope>
    <source>
        <strain evidence="1 2">OH4621_COT-116</strain>
    </source>
</reference>
<accession>A0A3P1VD06</accession>
<organism evidence="1 2">
    <name type="scientific">Streptococcus minor</name>
    <dbReference type="NCBI Taxonomy" id="229549"/>
    <lineage>
        <taxon>Bacteria</taxon>
        <taxon>Bacillati</taxon>
        <taxon>Bacillota</taxon>
        <taxon>Bacilli</taxon>
        <taxon>Lactobacillales</taxon>
        <taxon>Streptococcaceae</taxon>
        <taxon>Streptococcus</taxon>
    </lineage>
</organism>
<protein>
    <submittedName>
        <fullName evidence="1">Uncharacterized protein</fullName>
    </submittedName>
</protein>
<dbReference type="RefSeq" id="WP_124776670.1">
    <property type="nucleotide sequence ID" value="NZ_RQZA01000003.1"/>
</dbReference>
<proteinExistence type="predicted"/>
<gene>
    <name evidence="1" type="ORF">EII38_05465</name>
</gene>
<dbReference type="AlphaFoldDB" id="A0A3P1VD06"/>
<evidence type="ECO:0000313" key="2">
    <source>
        <dbReference type="Proteomes" id="UP000281771"/>
    </source>
</evidence>
<dbReference type="Proteomes" id="UP000281771">
    <property type="component" value="Unassembled WGS sequence"/>
</dbReference>
<dbReference type="EMBL" id="RQZA01000003">
    <property type="protein sequence ID" value="RRD31658.1"/>
    <property type="molecule type" value="Genomic_DNA"/>
</dbReference>
<sequence length="209" mass="24207">MESTDLVNYAVLNLNKDSFESLKKSLINKYIFFSVIDYNDVTEEILAEKICDYFEKVKLVSFYSFDGLLSYFNKNMNILVGGKISKISKKNPTPSRARRYYDRVGEIIKQKDVTVGQLLEYSRIMFCLYNSIIENNEDEITNFDYSLSTLNIEKIVNSIINGNKKIGKKINKISDILEVHSREIGVLVLVVVIMHKILDSRVLGEYYHE</sequence>
<comment type="caution">
    <text evidence="1">The sequence shown here is derived from an EMBL/GenBank/DDBJ whole genome shotgun (WGS) entry which is preliminary data.</text>
</comment>